<dbReference type="Gene3D" id="3.40.50.1820">
    <property type="entry name" value="alpha/beta hydrolase"/>
    <property type="match status" value="1"/>
</dbReference>
<dbReference type="KEGG" id="lcre:Pla8534_02220"/>
<dbReference type="OrthoDB" id="3668964at2"/>
<organism evidence="2 3">
    <name type="scientific">Lignipirellula cremea</name>
    <dbReference type="NCBI Taxonomy" id="2528010"/>
    <lineage>
        <taxon>Bacteria</taxon>
        <taxon>Pseudomonadati</taxon>
        <taxon>Planctomycetota</taxon>
        <taxon>Planctomycetia</taxon>
        <taxon>Pirellulales</taxon>
        <taxon>Pirellulaceae</taxon>
        <taxon>Lignipirellula</taxon>
    </lineage>
</organism>
<reference evidence="2 3" key="1">
    <citation type="submission" date="2019-02" db="EMBL/GenBank/DDBJ databases">
        <title>Deep-cultivation of Planctomycetes and their phenomic and genomic characterization uncovers novel biology.</title>
        <authorList>
            <person name="Wiegand S."/>
            <person name="Jogler M."/>
            <person name="Boedeker C."/>
            <person name="Pinto D."/>
            <person name="Vollmers J."/>
            <person name="Rivas-Marin E."/>
            <person name="Kohn T."/>
            <person name="Peeters S.H."/>
            <person name="Heuer A."/>
            <person name="Rast P."/>
            <person name="Oberbeckmann S."/>
            <person name="Bunk B."/>
            <person name="Jeske O."/>
            <person name="Meyerdierks A."/>
            <person name="Storesund J.E."/>
            <person name="Kallscheuer N."/>
            <person name="Luecker S."/>
            <person name="Lage O.M."/>
            <person name="Pohl T."/>
            <person name="Merkel B.J."/>
            <person name="Hornburger P."/>
            <person name="Mueller R.-W."/>
            <person name="Bruemmer F."/>
            <person name="Labrenz M."/>
            <person name="Spormann A.M."/>
            <person name="Op den Camp H."/>
            <person name="Overmann J."/>
            <person name="Amann R."/>
            <person name="Jetten M.S.M."/>
            <person name="Mascher T."/>
            <person name="Medema M.H."/>
            <person name="Devos D.P."/>
            <person name="Kaster A.-K."/>
            <person name="Ovreas L."/>
            <person name="Rohde M."/>
            <person name="Galperin M.Y."/>
            <person name="Jogler C."/>
        </authorList>
    </citation>
    <scope>NUCLEOTIDE SEQUENCE [LARGE SCALE GENOMIC DNA]</scope>
    <source>
        <strain evidence="2 3">Pla85_3_4</strain>
    </source>
</reference>
<dbReference type="RefSeq" id="WP_145048453.1">
    <property type="nucleotide sequence ID" value="NZ_CP036433.1"/>
</dbReference>
<dbReference type="EMBL" id="CP036433">
    <property type="protein sequence ID" value="QDU92474.1"/>
    <property type="molecule type" value="Genomic_DNA"/>
</dbReference>
<dbReference type="PANTHER" id="PTHR22946:SF8">
    <property type="entry name" value="ACETYL XYLAN ESTERASE DOMAIN-CONTAINING PROTEIN"/>
    <property type="match status" value="1"/>
</dbReference>
<dbReference type="PANTHER" id="PTHR22946">
    <property type="entry name" value="DIENELACTONE HYDROLASE DOMAIN-CONTAINING PROTEIN-RELATED"/>
    <property type="match status" value="1"/>
</dbReference>
<dbReference type="Pfam" id="PF01738">
    <property type="entry name" value="DLH"/>
    <property type="match status" value="1"/>
</dbReference>
<name>A0A518DKW4_9BACT</name>
<evidence type="ECO:0000313" key="3">
    <source>
        <dbReference type="Proteomes" id="UP000317648"/>
    </source>
</evidence>
<dbReference type="AlphaFoldDB" id="A0A518DKW4"/>
<dbReference type="Proteomes" id="UP000317648">
    <property type="component" value="Chromosome"/>
</dbReference>
<feature type="domain" description="Dienelactone hydrolase" evidence="1">
    <location>
        <begin position="125"/>
        <end position="261"/>
    </location>
</feature>
<accession>A0A518DKW4</accession>
<dbReference type="InterPro" id="IPR002925">
    <property type="entry name" value="Dienelactn_hydro"/>
</dbReference>
<sequence>MHHSRRVFLTGLAASAAFGSRLGAGERRSSREVSWLDEVQRPPQKLPDATVELPPLLVDADGEPIKTREAWMKRRGEIRRRWEAFLHPLSLERPQPKLVVLEEDYPVGCVRQRVRYESEPGLPVEGYLLRPAKLERPAPGVVALHPTTTRTIRLTAGVEGDPVHAHALKLAQRGMVTFCPRCFLWQGEGDYLEQVRKFKVRHPQSLGMAKMLWDAMRGVDLLTSLDEVDSQRLGAVGHSLGAKEALYLAAFDERIKATVSSEGGIGTQFSNWEAPWYLGDAIKTGKFTREHHELLALVAPRAFLLIGGDRADGDRSWPFIEAALSVYRMFDDQPARLGLFNHHQGHSIPPVAEERMYEWLTTYL</sequence>
<keyword evidence="3" id="KW-1185">Reference proteome</keyword>
<gene>
    <name evidence="2" type="ORF">Pla8534_02220</name>
</gene>
<dbReference type="SUPFAM" id="SSF53474">
    <property type="entry name" value="alpha/beta-Hydrolases"/>
    <property type="match status" value="1"/>
</dbReference>
<evidence type="ECO:0000313" key="2">
    <source>
        <dbReference type="EMBL" id="QDU92474.1"/>
    </source>
</evidence>
<dbReference type="InterPro" id="IPR029058">
    <property type="entry name" value="AB_hydrolase_fold"/>
</dbReference>
<evidence type="ECO:0000259" key="1">
    <source>
        <dbReference type="Pfam" id="PF01738"/>
    </source>
</evidence>
<dbReference type="GO" id="GO:0016787">
    <property type="term" value="F:hydrolase activity"/>
    <property type="evidence" value="ECO:0007669"/>
    <property type="project" value="InterPro"/>
</dbReference>
<protein>
    <submittedName>
        <fullName evidence="2">Acetyl xylan esterase (AXE1)</fullName>
    </submittedName>
</protein>
<dbReference type="InterPro" id="IPR050261">
    <property type="entry name" value="FrsA_esterase"/>
</dbReference>
<proteinExistence type="predicted"/>